<dbReference type="Proteomes" id="UP000191901">
    <property type="component" value="Chromosome"/>
</dbReference>
<proteinExistence type="predicted"/>
<accession>A0A1Z3HQW2</accession>
<dbReference type="KEGG" id="hhg:XM38_036580"/>
<dbReference type="AlphaFoldDB" id="A0A1Z3HQW2"/>
<reference evidence="1 2" key="1">
    <citation type="journal article" date="2016" name="Biochim. Biophys. Acta">
        <title>Characterization of red-shifted phycobilisomes isolated from the chlorophyll f-containing cyanobacterium Halomicronema hongdechloris.</title>
        <authorList>
            <person name="Li Y."/>
            <person name="Lin Y."/>
            <person name="Garvey C.J."/>
            <person name="Birch D."/>
            <person name="Corkery R.W."/>
            <person name="Loughlin P.C."/>
            <person name="Scheer H."/>
            <person name="Willows R.D."/>
            <person name="Chen M."/>
        </authorList>
    </citation>
    <scope>NUCLEOTIDE SEQUENCE [LARGE SCALE GENOMIC DNA]</scope>
    <source>
        <strain evidence="1 2">C2206</strain>
    </source>
</reference>
<name>A0A1Z3HQW2_9CYAN</name>
<sequence>MGDLLRYQKIYRLPSPGSLPGTVRRGYESWPSPRAKTVWDDFLAGQNEILLNGGDEDVSIQVQLFSLFADDSQSRERRAGAGLCLRCYISPSILQACKDQASAFAGTANRQDTFQKLLSAVLDDDGLTLWLFDNEEYCLLNRSDKSQSEPYRFFGADVLSGYNYQSPGRKSLSNWAYYVTRYHERLKTVLSEVGFQRLSNWALMNRARSAQLKWLSQRSRHLVEVFQAVYRRDRLKQRERDGKSLRAKKCPDPTNFQLGEMLDQLRELDITIQSPKILLEELRQVAQELQEIDAWIRQGRPNAEPIELPDPETGLPTERRDIASTVVNEPEKLEYEDILQFIREQQLYALQYGIQQGIDDRLTEIRKSRRKAHASKLIPGLRLIYQEGLSQRAIQERLSFPNQPLVARVLALKELIHQVRFRTLEKLLDIILVRANEMGLTAIPPQPNYLSNLMEQLELLVDAEVFDEALQELQKPNKDRSFDSLYAVELRRFLQES</sequence>
<dbReference type="OrthoDB" id="560787at2"/>
<dbReference type="RefSeq" id="WP_080810262.1">
    <property type="nucleotide sequence ID" value="NZ_CP021983.2"/>
</dbReference>
<evidence type="ECO:0000313" key="1">
    <source>
        <dbReference type="EMBL" id="ASC72700.1"/>
    </source>
</evidence>
<evidence type="ECO:0000313" key="2">
    <source>
        <dbReference type="Proteomes" id="UP000191901"/>
    </source>
</evidence>
<keyword evidence="2" id="KW-1185">Reference proteome</keyword>
<organism evidence="1 2">
    <name type="scientific">Halomicronema hongdechloris C2206</name>
    <dbReference type="NCBI Taxonomy" id="1641165"/>
    <lineage>
        <taxon>Bacteria</taxon>
        <taxon>Bacillati</taxon>
        <taxon>Cyanobacteriota</taxon>
        <taxon>Cyanophyceae</taxon>
        <taxon>Nodosilineales</taxon>
        <taxon>Nodosilineaceae</taxon>
        <taxon>Halomicronema</taxon>
    </lineage>
</organism>
<dbReference type="STRING" id="1641165.XM38_13890"/>
<protein>
    <submittedName>
        <fullName evidence="1">Uncharacterized protein</fullName>
    </submittedName>
</protein>
<dbReference type="EMBL" id="CP021983">
    <property type="protein sequence ID" value="ASC72700.1"/>
    <property type="molecule type" value="Genomic_DNA"/>
</dbReference>
<gene>
    <name evidence="1" type="ORF">XM38_036580</name>
</gene>